<organism evidence="1">
    <name type="scientific">marine sediment metagenome</name>
    <dbReference type="NCBI Taxonomy" id="412755"/>
    <lineage>
        <taxon>unclassified sequences</taxon>
        <taxon>metagenomes</taxon>
        <taxon>ecological metagenomes</taxon>
    </lineage>
</organism>
<dbReference type="EMBL" id="LAZR01022736">
    <property type="protein sequence ID" value="KKL80841.1"/>
    <property type="molecule type" value="Genomic_DNA"/>
</dbReference>
<proteinExistence type="predicted"/>
<sequence length="42" mass="4668">ARALASADICEQIFLEYEMSDLKIPPNDIEKGEVFRLKIGGS</sequence>
<gene>
    <name evidence="1" type="ORF">LCGC14_2000750</name>
</gene>
<evidence type="ECO:0000313" key="1">
    <source>
        <dbReference type="EMBL" id="KKL80841.1"/>
    </source>
</evidence>
<reference evidence="1" key="1">
    <citation type="journal article" date="2015" name="Nature">
        <title>Complex archaea that bridge the gap between prokaryotes and eukaryotes.</title>
        <authorList>
            <person name="Spang A."/>
            <person name="Saw J.H."/>
            <person name="Jorgensen S.L."/>
            <person name="Zaremba-Niedzwiedzka K."/>
            <person name="Martijn J."/>
            <person name="Lind A.E."/>
            <person name="van Eijk R."/>
            <person name="Schleper C."/>
            <person name="Guy L."/>
            <person name="Ettema T.J."/>
        </authorList>
    </citation>
    <scope>NUCLEOTIDE SEQUENCE</scope>
</reference>
<name>A0A0F9FR35_9ZZZZ</name>
<accession>A0A0F9FR35</accession>
<feature type="non-terminal residue" evidence="1">
    <location>
        <position position="1"/>
    </location>
</feature>
<comment type="caution">
    <text evidence="1">The sequence shown here is derived from an EMBL/GenBank/DDBJ whole genome shotgun (WGS) entry which is preliminary data.</text>
</comment>
<protein>
    <submittedName>
        <fullName evidence="1">Uncharacterized protein</fullName>
    </submittedName>
</protein>
<dbReference type="AlphaFoldDB" id="A0A0F9FR35"/>